<dbReference type="Proteomes" id="UP000450599">
    <property type="component" value="Unassembled WGS sequence"/>
</dbReference>
<dbReference type="EMBL" id="WKMW01000020">
    <property type="protein sequence ID" value="MRY86062.1"/>
    <property type="molecule type" value="Genomic_DNA"/>
</dbReference>
<dbReference type="Gene3D" id="3.30.460.10">
    <property type="entry name" value="Beta Polymerase, domain 2"/>
    <property type="match status" value="1"/>
</dbReference>
<reference evidence="14 15" key="2">
    <citation type="journal article" date="2019" name="Nat. Med.">
        <title>A library of human gut bacterial isolates paired with longitudinal multiomics data enables mechanistic microbiome research.</title>
        <authorList>
            <person name="Poyet M."/>
            <person name="Groussin M."/>
            <person name="Gibbons S.M."/>
            <person name="Avila-Pacheco J."/>
            <person name="Jiang X."/>
            <person name="Kearney S.M."/>
            <person name="Perrotta A.R."/>
            <person name="Berdy B."/>
            <person name="Zhao S."/>
            <person name="Lieberman T.D."/>
            <person name="Swanson P.K."/>
            <person name="Smith M."/>
            <person name="Roesemann S."/>
            <person name="Alexander J.E."/>
            <person name="Rich S.A."/>
            <person name="Livny J."/>
            <person name="Vlamakis H."/>
            <person name="Clish C."/>
            <person name="Bullock K."/>
            <person name="Deik A."/>
            <person name="Scott J."/>
            <person name="Pierce K.A."/>
            <person name="Xavier R.J."/>
            <person name="Alm E.J."/>
        </authorList>
    </citation>
    <scope>NUCLEOTIDE SEQUENCE [LARGE SCALE GENOMIC DNA]</scope>
    <source>
        <strain evidence="11 16">BIOML-A10</strain>
        <strain evidence="10 15">BIOML-A11</strain>
        <strain evidence="12 14">BIOML-A2</strain>
    </source>
</reference>
<dbReference type="SUPFAM" id="SSF81301">
    <property type="entry name" value="Nucleotidyltransferase"/>
    <property type="match status" value="1"/>
</dbReference>
<dbReference type="Pfam" id="PF18765">
    <property type="entry name" value="Polbeta"/>
    <property type="match status" value="1"/>
</dbReference>
<evidence type="ECO:0000256" key="2">
    <source>
        <dbReference type="ARBA" id="ARBA00022679"/>
    </source>
</evidence>
<keyword evidence="6" id="KW-0067">ATP-binding</keyword>
<comment type="cofactor">
    <cofactor evidence="1">
        <name>Mg(2+)</name>
        <dbReference type="ChEBI" id="CHEBI:18420"/>
    </cofactor>
</comment>
<dbReference type="Proteomes" id="UP000471216">
    <property type="component" value="Unassembled WGS sequence"/>
</dbReference>
<gene>
    <name evidence="9" type="ORF">ERS852560_00625</name>
    <name evidence="11" type="ORF">GKD54_17465</name>
    <name evidence="10" type="ORF">GKD58_17710</name>
    <name evidence="12" type="ORF">GKD68_04625</name>
</gene>
<dbReference type="InterPro" id="IPR052038">
    <property type="entry name" value="Type-VII_TA_antitoxin"/>
</dbReference>
<evidence type="ECO:0000256" key="7">
    <source>
        <dbReference type="ARBA" id="ARBA00022842"/>
    </source>
</evidence>
<dbReference type="EMBL" id="CZBM01000002">
    <property type="protein sequence ID" value="CUP75142.1"/>
    <property type="molecule type" value="Genomic_DNA"/>
</dbReference>
<keyword evidence="5" id="KW-0547">Nucleotide-binding</keyword>
<organism evidence="9 13">
    <name type="scientific">Parabacteroides distasonis</name>
    <dbReference type="NCBI Taxonomy" id="823"/>
    <lineage>
        <taxon>Bacteria</taxon>
        <taxon>Pseudomonadati</taxon>
        <taxon>Bacteroidota</taxon>
        <taxon>Bacteroidia</taxon>
        <taxon>Bacteroidales</taxon>
        <taxon>Tannerellaceae</taxon>
        <taxon>Parabacteroides</taxon>
    </lineage>
</organism>
<protein>
    <submittedName>
        <fullName evidence="9">Nucleotidyltransferase domain</fullName>
    </submittedName>
    <submittedName>
        <fullName evidence="10">Toxin</fullName>
    </submittedName>
</protein>
<dbReference type="AlphaFoldDB" id="A0A174QPH9"/>
<keyword evidence="7" id="KW-0460">Magnesium</keyword>
<evidence type="ECO:0000313" key="13">
    <source>
        <dbReference type="Proteomes" id="UP000095332"/>
    </source>
</evidence>
<dbReference type="InterPro" id="IPR041633">
    <property type="entry name" value="Polbeta"/>
</dbReference>
<evidence type="ECO:0000313" key="10">
    <source>
        <dbReference type="EMBL" id="MRY86062.1"/>
    </source>
</evidence>
<feature type="domain" description="Polymerase beta nucleotidyltransferase" evidence="8">
    <location>
        <begin position="18"/>
        <end position="82"/>
    </location>
</feature>
<evidence type="ECO:0000256" key="5">
    <source>
        <dbReference type="ARBA" id="ARBA00022741"/>
    </source>
</evidence>
<dbReference type="GO" id="GO:0016779">
    <property type="term" value="F:nucleotidyltransferase activity"/>
    <property type="evidence" value="ECO:0007669"/>
    <property type="project" value="UniProtKB-KW"/>
</dbReference>
<evidence type="ECO:0000256" key="3">
    <source>
        <dbReference type="ARBA" id="ARBA00022695"/>
    </source>
</evidence>
<evidence type="ECO:0000313" key="11">
    <source>
        <dbReference type="EMBL" id="MRZ07959.1"/>
    </source>
</evidence>
<evidence type="ECO:0000256" key="4">
    <source>
        <dbReference type="ARBA" id="ARBA00022723"/>
    </source>
</evidence>
<dbReference type="EMBL" id="WKNE01000003">
    <property type="protein sequence ID" value="MRZ54036.1"/>
    <property type="molecule type" value="Genomic_DNA"/>
</dbReference>
<accession>A0A174QPH9</accession>
<keyword evidence="3" id="KW-0548">Nucleotidyltransferase</keyword>
<dbReference type="InterPro" id="IPR043519">
    <property type="entry name" value="NT_sf"/>
</dbReference>
<dbReference type="RefSeq" id="WP_009275831.1">
    <property type="nucleotide sequence ID" value="NZ_CAXSUO010000013.1"/>
</dbReference>
<evidence type="ECO:0000259" key="8">
    <source>
        <dbReference type="Pfam" id="PF18765"/>
    </source>
</evidence>
<dbReference type="CDD" id="cd05403">
    <property type="entry name" value="NT_KNTase_like"/>
    <property type="match status" value="1"/>
</dbReference>
<dbReference type="GO" id="GO:0046872">
    <property type="term" value="F:metal ion binding"/>
    <property type="evidence" value="ECO:0007669"/>
    <property type="project" value="UniProtKB-KW"/>
</dbReference>
<evidence type="ECO:0000256" key="1">
    <source>
        <dbReference type="ARBA" id="ARBA00001946"/>
    </source>
</evidence>
<name>A0A174QPH9_PARDI</name>
<dbReference type="EMBL" id="WKMX01000018">
    <property type="protein sequence ID" value="MRZ07959.1"/>
    <property type="molecule type" value="Genomic_DNA"/>
</dbReference>
<evidence type="ECO:0000313" key="16">
    <source>
        <dbReference type="Proteomes" id="UP000471216"/>
    </source>
</evidence>
<proteinExistence type="predicted"/>
<evidence type="ECO:0000313" key="12">
    <source>
        <dbReference type="EMBL" id="MRZ54036.1"/>
    </source>
</evidence>
<dbReference type="Proteomes" id="UP000095332">
    <property type="component" value="Unassembled WGS sequence"/>
</dbReference>
<keyword evidence="4" id="KW-0479">Metal-binding</keyword>
<sequence length="98" mass="11565">MKSTEEYLSILRSEKESLFRKYQISNLGLFGSVARYEQREDSDIDIYYESSHMSLFTLCRLKSELEKLLGCSVDLFRKRESFAGTRMEKSINKDLIYV</sequence>
<evidence type="ECO:0000313" key="14">
    <source>
        <dbReference type="Proteomes" id="UP000432516"/>
    </source>
</evidence>
<evidence type="ECO:0000313" key="15">
    <source>
        <dbReference type="Proteomes" id="UP000450599"/>
    </source>
</evidence>
<keyword evidence="2 9" id="KW-0808">Transferase</keyword>
<dbReference type="GO" id="GO:0005524">
    <property type="term" value="F:ATP binding"/>
    <property type="evidence" value="ECO:0007669"/>
    <property type="project" value="UniProtKB-KW"/>
</dbReference>
<dbReference type="PANTHER" id="PTHR33571">
    <property type="entry name" value="SSL8005 PROTEIN"/>
    <property type="match status" value="1"/>
</dbReference>
<evidence type="ECO:0000313" key="9">
    <source>
        <dbReference type="EMBL" id="CUP75142.1"/>
    </source>
</evidence>
<reference evidence="9 13" key="1">
    <citation type="submission" date="2015-09" db="EMBL/GenBank/DDBJ databases">
        <authorList>
            <consortium name="Pathogen Informatics"/>
        </authorList>
    </citation>
    <scope>NUCLEOTIDE SEQUENCE [LARGE SCALE GENOMIC DNA]</scope>
    <source>
        <strain evidence="9 13">2789STDY5834948</strain>
    </source>
</reference>
<evidence type="ECO:0000256" key="6">
    <source>
        <dbReference type="ARBA" id="ARBA00022840"/>
    </source>
</evidence>
<dbReference type="Proteomes" id="UP000432516">
    <property type="component" value="Unassembled WGS sequence"/>
</dbReference>
<dbReference type="PANTHER" id="PTHR33571:SF14">
    <property type="entry name" value="PROTEIN ADENYLYLTRANSFERASE MJ0435-RELATED"/>
    <property type="match status" value="1"/>
</dbReference>